<keyword evidence="3" id="KW-1185">Reference proteome</keyword>
<feature type="transmembrane region" description="Helical" evidence="1">
    <location>
        <begin position="66"/>
        <end position="89"/>
    </location>
</feature>
<feature type="transmembrane region" description="Helical" evidence="1">
    <location>
        <begin position="7"/>
        <end position="29"/>
    </location>
</feature>
<keyword evidence="1" id="KW-0812">Transmembrane</keyword>
<evidence type="ECO:0000256" key="1">
    <source>
        <dbReference type="SAM" id="Phobius"/>
    </source>
</evidence>
<dbReference type="EMBL" id="BONQ01000048">
    <property type="protein sequence ID" value="GIG44994.1"/>
    <property type="molecule type" value="Genomic_DNA"/>
</dbReference>
<accession>A0A919U6Z4</accession>
<dbReference type="AlphaFoldDB" id="A0A919U6Z4"/>
<name>A0A919U6Z4_9ACTN</name>
<feature type="transmembrane region" description="Helical" evidence="1">
    <location>
        <begin position="101"/>
        <end position="120"/>
    </location>
</feature>
<dbReference type="InterPro" id="IPR012666">
    <property type="entry name" value="CbtA_put"/>
</dbReference>
<feature type="transmembrane region" description="Helical" evidence="1">
    <location>
        <begin position="172"/>
        <end position="191"/>
    </location>
</feature>
<evidence type="ECO:0000313" key="2">
    <source>
        <dbReference type="EMBL" id="GIG44994.1"/>
    </source>
</evidence>
<dbReference type="Proteomes" id="UP000660611">
    <property type="component" value="Unassembled WGS sequence"/>
</dbReference>
<feature type="transmembrane region" description="Helical" evidence="1">
    <location>
        <begin position="140"/>
        <end position="160"/>
    </location>
</feature>
<feature type="transmembrane region" description="Helical" evidence="1">
    <location>
        <begin position="211"/>
        <end position="231"/>
    </location>
</feature>
<dbReference type="RefSeq" id="WP_239135911.1">
    <property type="nucleotide sequence ID" value="NZ_BAAAVW010000009.1"/>
</dbReference>
<keyword evidence="1" id="KW-1133">Transmembrane helix</keyword>
<sequence>MLNARTLLIRGMLVGVVAGIAAFVFAYFFGEGPISDAIAFEEAHAAPLPAGEHEHELVSRGVQSTIGLLTASVVYGIALGGLFAITVAIAAGRIGQLSARATAGLVALAGFVGVALVPFLKYPANPPATGNPDTLGQRTGLYFLMLVIGVAAVIGVVVVARSLQPRLGTWNAAIAATVGAAVVVGIAIALLPSINEVPEGFSPILLWRFRLASLGTQAVTWATLGLLFGYLTERSQRPASAATAQPVAA</sequence>
<organism evidence="2 3">
    <name type="scientific">Dactylosporangium siamense</name>
    <dbReference type="NCBI Taxonomy" id="685454"/>
    <lineage>
        <taxon>Bacteria</taxon>
        <taxon>Bacillati</taxon>
        <taxon>Actinomycetota</taxon>
        <taxon>Actinomycetes</taxon>
        <taxon>Micromonosporales</taxon>
        <taxon>Micromonosporaceae</taxon>
        <taxon>Dactylosporangium</taxon>
    </lineage>
</organism>
<protein>
    <submittedName>
        <fullName evidence="2">Membrane protein</fullName>
    </submittedName>
</protein>
<proteinExistence type="predicted"/>
<gene>
    <name evidence="2" type="ORF">Dsi01nite_030350</name>
</gene>
<comment type="caution">
    <text evidence="2">The sequence shown here is derived from an EMBL/GenBank/DDBJ whole genome shotgun (WGS) entry which is preliminary data.</text>
</comment>
<evidence type="ECO:0000313" key="3">
    <source>
        <dbReference type="Proteomes" id="UP000660611"/>
    </source>
</evidence>
<keyword evidence="1" id="KW-0472">Membrane</keyword>
<dbReference type="Pfam" id="PF09490">
    <property type="entry name" value="CbtA"/>
    <property type="match status" value="1"/>
</dbReference>
<reference evidence="2" key="1">
    <citation type="submission" date="2021-01" db="EMBL/GenBank/DDBJ databases">
        <title>Whole genome shotgun sequence of Dactylosporangium siamense NBRC 106093.</title>
        <authorList>
            <person name="Komaki H."/>
            <person name="Tamura T."/>
        </authorList>
    </citation>
    <scope>NUCLEOTIDE SEQUENCE</scope>
    <source>
        <strain evidence="2">NBRC 106093</strain>
    </source>
</reference>